<organism evidence="1 2">
    <name type="scientific">Melia azedarach</name>
    <name type="common">Chinaberry tree</name>
    <dbReference type="NCBI Taxonomy" id="155640"/>
    <lineage>
        <taxon>Eukaryota</taxon>
        <taxon>Viridiplantae</taxon>
        <taxon>Streptophyta</taxon>
        <taxon>Embryophyta</taxon>
        <taxon>Tracheophyta</taxon>
        <taxon>Spermatophyta</taxon>
        <taxon>Magnoliopsida</taxon>
        <taxon>eudicotyledons</taxon>
        <taxon>Gunneridae</taxon>
        <taxon>Pentapetalae</taxon>
        <taxon>rosids</taxon>
        <taxon>malvids</taxon>
        <taxon>Sapindales</taxon>
        <taxon>Meliaceae</taxon>
        <taxon>Melia</taxon>
    </lineage>
</organism>
<protein>
    <submittedName>
        <fullName evidence="1">RING/U-box superfamily protein</fullName>
    </submittedName>
</protein>
<evidence type="ECO:0000313" key="2">
    <source>
        <dbReference type="Proteomes" id="UP001164539"/>
    </source>
</evidence>
<sequence>MGTEEMKPMAYHQHDEGSTSSQSNHTAVIPLYQVHFQVEESMGIIEETTNLQHWKRRNLFLEIPSRTLEDSSQDSVIVKMPPTPSPTPTPRRVNFNLTPTSVEARTSGSPGPSSSRGRSSFKGFLPKLSFKNRTSSSDIEKAANLASETSHTTPREKPSISRSLSLTKIFTPRMKRTSSLPVTPIAHLNLESSCSGSYGSSLNSSRKGSQKQISRSLSVPVDSKEGNLRRMDSFFRVIPATPRVKEGDTVSNTSQIVDTENSDADGEDIPEEEAVCRICLVELCEGGETFKMECSCKGELALAHKECAIKWFTIKGNKTCDVCKQEVQNLPVTLLRIQSIRTRHGGADRSQLADLNGYRVWQEVPVLVIVSMLAYFCFLEQLLVAKMGTGAIAISLPFSCVLGLLASMTSSTMVKRRFVWVYASVQFALVVIFAHLFYSLVRVQAVLSILLATFAGFGVAMSGSSIIVEFVRWRRRWRAQSNQQHTGPRMVARPPFPAPPQMGRRDRPQSEAGNQESSSRS</sequence>
<keyword evidence="2" id="KW-1185">Reference proteome</keyword>
<gene>
    <name evidence="1" type="ORF">OWV82_004800</name>
</gene>
<comment type="caution">
    <text evidence="1">The sequence shown here is derived from an EMBL/GenBank/DDBJ whole genome shotgun (WGS) entry which is preliminary data.</text>
</comment>
<name>A0ACC1YQH4_MELAZ</name>
<dbReference type="EMBL" id="CM051395">
    <property type="protein sequence ID" value="KAJ4726022.1"/>
    <property type="molecule type" value="Genomic_DNA"/>
</dbReference>
<evidence type="ECO:0000313" key="1">
    <source>
        <dbReference type="EMBL" id="KAJ4726022.1"/>
    </source>
</evidence>
<dbReference type="Proteomes" id="UP001164539">
    <property type="component" value="Chromosome 2"/>
</dbReference>
<reference evidence="1 2" key="1">
    <citation type="journal article" date="2023" name="Science">
        <title>Complex scaffold remodeling in plant triterpene biosynthesis.</title>
        <authorList>
            <person name="De La Pena R."/>
            <person name="Hodgson H."/>
            <person name="Liu J.C."/>
            <person name="Stephenson M.J."/>
            <person name="Martin A.C."/>
            <person name="Owen C."/>
            <person name="Harkess A."/>
            <person name="Leebens-Mack J."/>
            <person name="Jimenez L.E."/>
            <person name="Osbourn A."/>
            <person name="Sattely E.S."/>
        </authorList>
    </citation>
    <scope>NUCLEOTIDE SEQUENCE [LARGE SCALE GENOMIC DNA]</scope>
    <source>
        <strain evidence="2">cv. JPN11</strain>
        <tissue evidence="1">Leaf</tissue>
    </source>
</reference>
<proteinExistence type="predicted"/>
<accession>A0ACC1YQH4</accession>